<dbReference type="Gene3D" id="2.60.40.2700">
    <property type="match status" value="1"/>
</dbReference>
<evidence type="ECO:0000256" key="1">
    <source>
        <dbReference type="SAM" id="MobiDB-lite"/>
    </source>
</evidence>
<comment type="caution">
    <text evidence="2">The sequence shown here is derived from an EMBL/GenBank/DDBJ whole genome shotgun (WGS) entry which is preliminary data.</text>
</comment>
<dbReference type="RefSeq" id="WP_129180942.1">
    <property type="nucleotide sequence ID" value="NZ_JAGIOG010000001.1"/>
</dbReference>
<name>A0A641AR96_9ACTN</name>
<gene>
    <name evidence="2" type="ORF">ESP62_004575</name>
</gene>
<protein>
    <submittedName>
        <fullName evidence="2">Uncharacterized protein</fullName>
    </submittedName>
</protein>
<dbReference type="AlphaFoldDB" id="A0A641AR96"/>
<dbReference type="OrthoDB" id="614750at2"/>
<dbReference type="Proteomes" id="UP001515100">
    <property type="component" value="Unassembled WGS sequence"/>
</dbReference>
<organism evidence="2 3">
    <name type="scientific">Aeromicrobium fastidiosum</name>
    <dbReference type="NCBI Taxonomy" id="52699"/>
    <lineage>
        <taxon>Bacteria</taxon>
        <taxon>Bacillati</taxon>
        <taxon>Actinomycetota</taxon>
        <taxon>Actinomycetes</taxon>
        <taxon>Propionibacteriales</taxon>
        <taxon>Nocardioidaceae</taxon>
        <taxon>Aeromicrobium</taxon>
    </lineage>
</organism>
<accession>A0A641AR96</accession>
<reference evidence="2" key="1">
    <citation type="submission" date="2019-09" db="EMBL/GenBank/DDBJ databases">
        <authorList>
            <person name="Li J."/>
        </authorList>
    </citation>
    <scope>NUCLEOTIDE SEQUENCE [LARGE SCALE GENOMIC DNA]</scope>
    <source>
        <strain evidence="2">NRBC 14897</strain>
    </source>
</reference>
<proteinExistence type="predicted"/>
<dbReference type="EMBL" id="SDPP02000001">
    <property type="protein sequence ID" value="KAA1380459.1"/>
    <property type="molecule type" value="Genomic_DNA"/>
</dbReference>
<evidence type="ECO:0000313" key="3">
    <source>
        <dbReference type="Proteomes" id="UP001515100"/>
    </source>
</evidence>
<sequence length="226" mass="24739">MHQNAALERPQITYNANHPAFITSSGTGINKLRSILPGLWSTGDSLIPASALTFTYQWNRSDDNRLGVPGRPIVGATSSTYRTSEADLKQFIGVTITASHPLLKPVTQVVKEGGAFRRDSAIRVLAKRSPRKQTVEIKVRVSADGLPYTSGRVEVLCTNKRRAGVSSRPVKLKRGKATLTVKIKGFGKRPKRAYCNVEYAGTADTRGDVEPNPLRNKSISVKLKQK</sequence>
<keyword evidence="3" id="KW-1185">Reference proteome</keyword>
<feature type="region of interest" description="Disordered" evidence="1">
    <location>
        <begin position="205"/>
        <end position="226"/>
    </location>
</feature>
<evidence type="ECO:0000313" key="2">
    <source>
        <dbReference type="EMBL" id="KAA1380459.1"/>
    </source>
</evidence>